<gene>
    <name evidence="8" type="ORF">B7P34_12795</name>
</gene>
<dbReference type="InterPro" id="IPR020846">
    <property type="entry name" value="MFS_dom"/>
</dbReference>
<feature type="transmembrane region" description="Helical" evidence="6">
    <location>
        <begin position="373"/>
        <end position="399"/>
    </location>
</feature>
<dbReference type="SUPFAM" id="SSF103473">
    <property type="entry name" value="MFS general substrate transporter"/>
    <property type="match status" value="2"/>
</dbReference>
<dbReference type="EMBL" id="PXWG01000024">
    <property type="protein sequence ID" value="PSJ28367.1"/>
    <property type="molecule type" value="Genomic_DNA"/>
</dbReference>
<evidence type="ECO:0000313" key="8">
    <source>
        <dbReference type="EMBL" id="PSJ28367.1"/>
    </source>
</evidence>
<feature type="region of interest" description="Disordered" evidence="5">
    <location>
        <begin position="473"/>
        <end position="499"/>
    </location>
</feature>
<evidence type="ECO:0000313" key="9">
    <source>
        <dbReference type="Proteomes" id="UP000242427"/>
    </source>
</evidence>
<feature type="transmembrane region" description="Helical" evidence="6">
    <location>
        <begin position="122"/>
        <end position="140"/>
    </location>
</feature>
<dbReference type="Gene3D" id="1.20.1250.20">
    <property type="entry name" value="MFS general substrate transporter like domains"/>
    <property type="match status" value="1"/>
</dbReference>
<feature type="transmembrane region" description="Helical" evidence="6">
    <location>
        <begin position="317"/>
        <end position="335"/>
    </location>
</feature>
<protein>
    <recommendedName>
        <fullName evidence="7">Major facilitator superfamily (MFS) profile domain-containing protein</fullName>
    </recommendedName>
</protein>
<evidence type="ECO:0000256" key="3">
    <source>
        <dbReference type="ARBA" id="ARBA00022989"/>
    </source>
</evidence>
<feature type="transmembrane region" description="Helical" evidence="6">
    <location>
        <begin position="63"/>
        <end position="82"/>
    </location>
</feature>
<evidence type="ECO:0000256" key="1">
    <source>
        <dbReference type="ARBA" id="ARBA00004651"/>
    </source>
</evidence>
<keyword evidence="9" id="KW-1185">Reference proteome</keyword>
<feature type="transmembrane region" description="Helical" evidence="6">
    <location>
        <begin position="420"/>
        <end position="437"/>
    </location>
</feature>
<evidence type="ECO:0000259" key="7">
    <source>
        <dbReference type="PROSITE" id="PS50850"/>
    </source>
</evidence>
<feature type="transmembrane region" description="Helical" evidence="6">
    <location>
        <begin position="449"/>
        <end position="467"/>
    </location>
</feature>
<evidence type="ECO:0000256" key="2">
    <source>
        <dbReference type="ARBA" id="ARBA00022692"/>
    </source>
</evidence>
<comment type="subcellular location">
    <subcellularLocation>
        <location evidence="1">Cell membrane</location>
        <topology evidence="1">Multi-pass membrane protein</topology>
    </subcellularLocation>
</comment>
<name>A0A9X7JR61_9ACTN</name>
<feature type="transmembrane region" description="Helical" evidence="6">
    <location>
        <begin position="213"/>
        <end position="232"/>
    </location>
</feature>
<dbReference type="PROSITE" id="PS50850">
    <property type="entry name" value="MFS"/>
    <property type="match status" value="1"/>
</dbReference>
<dbReference type="Pfam" id="PF07690">
    <property type="entry name" value="MFS_1"/>
    <property type="match status" value="1"/>
</dbReference>
<feature type="transmembrane region" description="Helical" evidence="6">
    <location>
        <begin position="152"/>
        <end position="175"/>
    </location>
</feature>
<accession>A0A9X7JR61</accession>
<feature type="compositionally biased region" description="Low complexity" evidence="5">
    <location>
        <begin position="476"/>
        <end position="492"/>
    </location>
</feature>
<dbReference type="Gene3D" id="1.20.1720.10">
    <property type="entry name" value="Multidrug resistance protein D"/>
    <property type="match status" value="1"/>
</dbReference>
<proteinExistence type="predicted"/>
<feature type="transmembrane region" description="Helical" evidence="6">
    <location>
        <begin position="94"/>
        <end position="116"/>
    </location>
</feature>
<keyword evidence="4 6" id="KW-0472">Membrane</keyword>
<dbReference type="InterPro" id="IPR011701">
    <property type="entry name" value="MFS"/>
</dbReference>
<keyword evidence="2 6" id="KW-0812">Transmembrane</keyword>
<reference evidence="8 9" key="1">
    <citation type="submission" date="2018-03" db="EMBL/GenBank/DDBJ databases">
        <title>Chitinolytic properties of Streptosporangium nondiastaticum TBG75A20.</title>
        <authorList>
            <person name="Gayathri V."/>
            <person name="Shiburaj S."/>
        </authorList>
    </citation>
    <scope>NUCLEOTIDE SEQUENCE [LARGE SCALE GENOMIC DNA]</scope>
    <source>
        <strain evidence="8 9">TBG75A20</strain>
    </source>
</reference>
<comment type="caution">
    <text evidence="8">The sequence shown here is derived from an EMBL/GenBank/DDBJ whole genome shotgun (WGS) entry which is preliminary data.</text>
</comment>
<evidence type="ECO:0000256" key="4">
    <source>
        <dbReference type="ARBA" id="ARBA00023136"/>
    </source>
</evidence>
<evidence type="ECO:0000256" key="6">
    <source>
        <dbReference type="SAM" id="Phobius"/>
    </source>
</evidence>
<dbReference type="CDD" id="cd17321">
    <property type="entry name" value="MFS_MMR_MDR_like"/>
    <property type="match status" value="1"/>
</dbReference>
<dbReference type="AlphaFoldDB" id="A0A9X7JR61"/>
<feature type="transmembrane region" description="Helical" evidence="6">
    <location>
        <begin position="181"/>
        <end position="201"/>
    </location>
</feature>
<sequence length="499" mass="50335">MSPACARRPVGEVLVSSPPPLRRRSVTAVTLVGAFMAFLDATIVNIAVPDMETSFPRNSLGDLSWVLNGYNIAFAAFLVPFGRLADRWGRKRSFLLGLAVFTAASGLCALAGNVPLLVGARVLQAMGGALLVPTSLALLLEVFPAARRAAAVAAYGAASAVAAGIGPSVGGVLVALRGWELVFLVNLPLGAVTAAAGWRVLTESREPRGLPLPDLPGAGVLGVAVGALALAAVKGQDWGWGAPATLGFLALAAAALLVVALRSARHAAPVVDPALLRLRSFSVANAASLLFAIAFFATLLCNVLYLTAVWDYSTLRAGLAVTPAPIAASLVALPAERLARRFGARTVCVAGMLVFAAGACLYGTWIGPHPDFAGAWLPVSALTGIGAGASLPGLGAAALADVPPARFAVGTAANSAARQTGAVLGVALLVAAVGTPAPDALRHALQRGWLLAAASTVPAILLTLFLTGGTGRDGRAPAVAAEEEVSAPGSAATPRRAEP</sequence>
<dbReference type="GO" id="GO:0022857">
    <property type="term" value="F:transmembrane transporter activity"/>
    <property type="evidence" value="ECO:0007669"/>
    <property type="project" value="InterPro"/>
</dbReference>
<dbReference type="InterPro" id="IPR036259">
    <property type="entry name" value="MFS_trans_sf"/>
</dbReference>
<organism evidence="8 9">
    <name type="scientific">Streptosporangium nondiastaticum</name>
    <dbReference type="NCBI Taxonomy" id="35764"/>
    <lineage>
        <taxon>Bacteria</taxon>
        <taxon>Bacillati</taxon>
        <taxon>Actinomycetota</taxon>
        <taxon>Actinomycetes</taxon>
        <taxon>Streptosporangiales</taxon>
        <taxon>Streptosporangiaceae</taxon>
        <taxon>Streptosporangium</taxon>
    </lineage>
</organism>
<dbReference type="GO" id="GO:0005886">
    <property type="term" value="C:plasma membrane"/>
    <property type="evidence" value="ECO:0007669"/>
    <property type="project" value="UniProtKB-SubCell"/>
</dbReference>
<feature type="transmembrane region" description="Helical" evidence="6">
    <location>
        <begin position="238"/>
        <end position="261"/>
    </location>
</feature>
<dbReference type="PRINTS" id="PR01036">
    <property type="entry name" value="TCRTETB"/>
</dbReference>
<feature type="domain" description="Major facilitator superfamily (MFS) profile" evidence="7">
    <location>
        <begin position="26"/>
        <end position="471"/>
    </location>
</feature>
<dbReference type="PANTHER" id="PTHR42718">
    <property type="entry name" value="MAJOR FACILITATOR SUPERFAMILY MULTIDRUG TRANSPORTER MFSC"/>
    <property type="match status" value="1"/>
</dbReference>
<feature type="transmembrane region" description="Helical" evidence="6">
    <location>
        <begin position="26"/>
        <end position="48"/>
    </location>
</feature>
<keyword evidence="3 6" id="KW-1133">Transmembrane helix</keyword>
<feature type="transmembrane region" description="Helical" evidence="6">
    <location>
        <begin position="347"/>
        <end position="367"/>
    </location>
</feature>
<evidence type="ECO:0000256" key="5">
    <source>
        <dbReference type="SAM" id="MobiDB-lite"/>
    </source>
</evidence>
<dbReference type="Proteomes" id="UP000242427">
    <property type="component" value="Unassembled WGS sequence"/>
</dbReference>
<feature type="transmembrane region" description="Helical" evidence="6">
    <location>
        <begin position="282"/>
        <end position="305"/>
    </location>
</feature>
<dbReference type="OrthoDB" id="7375466at2"/>
<dbReference type="PANTHER" id="PTHR42718:SF48">
    <property type="entry name" value="CONSERVED TWO-DOMAIN MEMBRANE PROTEIN-RELATED"/>
    <property type="match status" value="1"/>
</dbReference>